<evidence type="ECO:0000313" key="3">
    <source>
        <dbReference type="Proteomes" id="UP000307943"/>
    </source>
</evidence>
<name>A0A5C4TAB6_9BACL</name>
<proteinExistence type="predicted"/>
<dbReference type="OrthoDB" id="2695269at2"/>
<gene>
    <name evidence="2" type="ORF">FE784_13065</name>
</gene>
<dbReference type="Proteomes" id="UP000307943">
    <property type="component" value="Unassembled WGS sequence"/>
</dbReference>
<dbReference type="EMBL" id="VDCQ01000015">
    <property type="protein sequence ID" value="TNJ65845.1"/>
    <property type="molecule type" value="Genomic_DNA"/>
</dbReference>
<accession>A0A5C4TAB6</accession>
<dbReference type="AlphaFoldDB" id="A0A5C4TAB6"/>
<evidence type="ECO:0000256" key="1">
    <source>
        <dbReference type="SAM" id="MobiDB-lite"/>
    </source>
</evidence>
<keyword evidence="3" id="KW-1185">Reference proteome</keyword>
<reference evidence="2 3" key="1">
    <citation type="submission" date="2019-05" db="EMBL/GenBank/DDBJ databases">
        <title>We sequenced the genome of Paenibacillus hemerocallicola KCTC 33185 for further insight into its adaptation and study the phylogeny of Paenibacillus.</title>
        <authorList>
            <person name="Narsing Rao M.P."/>
        </authorList>
    </citation>
    <scope>NUCLEOTIDE SEQUENCE [LARGE SCALE GENOMIC DNA]</scope>
    <source>
        <strain evidence="2 3">KCTC 33185</strain>
    </source>
</reference>
<evidence type="ECO:0000313" key="2">
    <source>
        <dbReference type="EMBL" id="TNJ65845.1"/>
    </source>
</evidence>
<dbReference type="RefSeq" id="WP_139602645.1">
    <property type="nucleotide sequence ID" value="NZ_VDCQ01000015.1"/>
</dbReference>
<dbReference type="InterPro" id="IPR024999">
    <property type="entry name" value="DUF3905"/>
</dbReference>
<protein>
    <submittedName>
        <fullName evidence="2">DUF3905 domain-containing protein</fullName>
    </submittedName>
</protein>
<dbReference type="Pfam" id="PF13045">
    <property type="entry name" value="DUF3905"/>
    <property type="match status" value="1"/>
</dbReference>
<comment type="caution">
    <text evidence="2">The sequence shown here is derived from an EMBL/GenBank/DDBJ whole genome shotgun (WGS) entry which is preliminary data.</text>
</comment>
<feature type="compositionally biased region" description="Basic and acidic residues" evidence="1">
    <location>
        <begin position="1"/>
        <end position="18"/>
    </location>
</feature>
<organism evidence="2 3">
    <name type="scientific">Paenibacillus hemerocallicola</name>
    <dbReference type="NCBI Taxonomy" id="1172614"/>
    <lineage>
        <taxon>Bacteria</taxon>
        <taxon>Bacillati</taxon>
        <taxon>Bacillota</taxon>
        <taxon>Bacilli</taxon>
        <taxon>Bacillales</taxon>
        <taxon>Paenibacillaceae</taxon>
        <taxon>Paenibacillus</taxon>
    </lineage>
</organism>
<feature type="region of interest" description="Disordered" evidence="1">
    <location>
        <begin position="1"/>
        <end position="25"/>
    </location>
</feature>
<sequence length="139" mass="15668">MNNKRDDLHSDSGSRKADGEDESLDPFEINFLPQFVEGRGPREPFVNEFGVTIGDHMYESPESPLSQWTEQTDPFIMAGDQWVHPFKDVGFQTAENRDYFEKGIVPSAEGARFMHPDKNAAYEVGLDNGDEEGQSPDPE</sequence>